<evidence type="ECO:0000313" key="2">
    <source>
        <dbReference type="EMBL" id="MBE1557577.1"/>
    </source>
</evidence>
<feature type="domain" description="Deoxyribonuclease NucA/NucB" evidence="1">
    <location>
        <begin position="274"/>
        <end position="351"/>
    </location>
</feature>
<dbReference type="InterPro" id="IPR029476">
    <property type="entry name" value="DNase_NucA_NucB"/>
</dbReference>
<dbReference type="RefSeq" id="WP_192773168.1">
    <property type="nucleotide sequence ID" value="NZ_BAAASY010000019.1"/>
</dbReference>
<evidence type="ECO:0000313" key="3">
    <source>
        <dbReference type="Proteomes" id="UP000661607"/>
    </source>
</evidence>
<dbReference type="Pfam" id="PF14040">
    <property type="entry name" value="DNase_NucA_NucB"/>
    <property type="match status" value="1"/>
</dbReference>
<dbReference type="Proteomes" id="UP000661607">
    <property type="component" value="Unassembled WGS sequence"/>
</dbReference>
<proteinExistence type="predicted"/>
<sequence length="370" mass="41063">MKTLEDCARARANSGSPYATPGWADVRPYSGCWTHLANIKGYDDGKETGDFDDTKSLQLDVQPTGSDGTQCKLVEGEPRRETIRKWKANGYNEWLVKSDVAEGDSHNCTIRPLLFEFGGIPYFNEAMPLWNKMEYQNVLSNIKLPFGIQAIGLPTAPGREYAPTVRCDDITFSLNFTDRQHRGACIFPFAKRIFTMKRSDAGIDEVVEHIDAALKTPGDTIPTLPPIGESGPQKKIMPGFIEAPREYNDQGNIYVNPAMLPLVRHTDPKDTPKRETLTYKNRKAIGPACRARRATMVSEGTWPKNVIVNGKSVPALQCDEYPFASTKNGAHNAKGHFSVRYVDRDKNHCTGSTWLPSTPGTALATTTSFM</sequence>
<accession>A0ABR9K7N1</accession>
<reference evidence="2 3" key="1">
    <citation type="submission" date="2020-10" db="EMBL/GenBank/DDBJ databases">
        <title>Sequencing the genomes of 1000 actinobacteria strains.</title>
        <authorList>
            <person name="Klenk H.-P."/>
        </authorList>
    </citation>
    <scope>NUCLEOTIDE SEQUENCE [LARGE SCALE GENOMIC DNA]</scope>
    <source>
        <strain evidence="2 3">DSM 43748</strain>
    </source>
</reference>
<name>A0ABR9K7N1_9ACTN</name>
<protein>
    <recommendedName>
        <fullName evidence="1">Deoxyribonuclease NucA/NucB domain-containing protein</fullName>
    </recommendedName>
</protein>
<organism evidence="2 3">
    <name type="scientific">Nonomuraea africana</name>
    <dbReference type="NCBI Taxonomy" id="46171"/>
    <lineage>
        <taxon>Bacteria</taxon>
        <taxon>Bacillati</taxon>
        <taxon>Actinomycetota</taxon>
        <taxon>Actinomycetes</taxon>
        <taxon>Streptosporangiales</taxon>
        <taxon>Streptosporangiaceae</taxon>
        <taxon>Nonomuraea</taxon>
    </lineage>
</organism>
<comment type="caution">
    <text evidence="2">The sequence shown here is derived from an EMBL/GenBank/DDBJ whole genome shotgun (WGS) entry which is preliminary data.</text>
</comment>
<keyword evidence="3" id="KW-1185">Reference proteome</keyword>
<dbReference type="EMBL" id="JADBEF010000001">
    <property type="protein sequence ID" value="MBE1557577.1"/>
    <property type="molecule type" value="Genomic_DNA"/>
</dbReference>
<gene>
    <name evidence="2" type="ORF">H4W81_000356</name>
</gene>
<evidence type="ECO:0000259" key="1">
    <source>
        <dbReference type="Pfam" id="PF14040"/>
    </source>
</evidence>